<dbReference type="Proteomes" id="UP000583929">
    <property type="component" value="Unassembled WGS sequence"/>
</dbReference>
<keyword evidence="1" id="KW-1133">Transmembrane helix</keyword>
<accession>A0A7J6HJX6</accession>
<feature type="non-terminal residue" evidence="2">
    <location>
        <position position="144"/>
    </location>
</feature>
<evidence type="ECO:0000256" key="1">
    <source>
        <dbReference type="SAM" id="Phobius"/>
    </source>
</evidence>
<keyword evidence="1" id="KW-0472">Membrane</keyword>
<dbReference type="AlphaFoldDB" id="A0A7J6HJX6"/>
<keyword evidence="1" id="KW-0812">Transmembrane</keyword>
<protein>
    <submittedName>
        <fullName evidence="2">Uncharacterized protein</fullName>
    </submittedName>
</protein>
<proteinExistence type="predicted"/>
<feature type="transmembrane region" description="Helical" evidence="1">
    <location>
        <begin position="24"/>
        <end position="43"/>
    </location>
</feature>
<reference evidence="2 3" key="1">
    <citation type="journal article" date="2020" name="bioRxiv">
        <title>Sequence and annotation of 42 cannabis genomes reveals extensive copy number variation in cannabinoid synthesis and pathogen resistance genes.</title>
        <authorList>
            <person name="Mckernan K.J."/>
            <person name="Helbert Y."/>
            <person name="Kane L.T."/>
            <person name="Ebling H."/>
            <person name="Zhang L."/>
            <person name="Liu B."/>
            <person name="Eaton Z."/>
            <person name="Mclaughlin S."/>
            <person name="Kingan S."/>
            <person name="Baybayan P."/>
            <person name="Concepcion G."/>
            <person name="Jordan M."/>
            <person name="Riva A."/>
            <person name="Barbazuk W."/>
            <person name="Harkins T."/>
        </authorList>
    </citation>
    <scope>NUCLEOTIDE SEQUENCE [LARGE SCALE GENOMIC DNA]</scope>
    <source>
        <strain evidence="3">cv. Jamaican Lion 4</strain>
        <tissue evidence="2">Leaf</tissue>
    </source>
</reference>
<sequence length="144" mass="16361">VYIYIYFIGKISEVWQGDSECEKFLSVIVLGVFLMVAGINYWGRVSDGCYVSTHFSFTIFALVVSNKGGGRVVSDMGYKEEYRLGDYSHCNKIKSCLIHGKVSSSFSQKHLNDSVTEFFLIIKEDLWYDDPSHAKVGFKLVRIS</sequence>
<name>A0A7J6HJX6_CANSA</name>
<organism evidence="2 3">
    <name type="scientific">Cannabis sativa</name>
    <name type="common">Hemp</name>
    <name type="synonym">Marijuana</name>
    <dbReference type="NCBI Taxonomy" id="3483"/>
    <lineage>
        <taxon>Eukaryota</taxon>
        <taxon>Viridiplantae</taxon>
        <taxon>Streptophyta</taxon>
        <taxon>Embryophyta</taxon>
        <taxon>Tracheophyta</taxon>
        <taxon>Spermatophyta</taxon>
        <taxon>Magnoliopsida</taxon>
        <taxon>eudicotyledons</taxon>
        <taxon>Gunneridae</taxon>
        <taxon>Pentapetalae</taxon>
        <taxon>rosids</taxon>
        <taxon>fabids</taxon>
        <taxon>Rosales</taxon>
        <taxon>Cannabaceae</taxon>
        <taxon>Cannabis</taxon>
    </lineage>
</organism>
<dbReference type="EMBL" id="JAATIQ010000040">
    <property type="protein sequence ID" value="KAF4395554.1"/>
    <property type="molecule type" value="Genomic_DNA"/>
</dbReference>
<gene>
    <name evidence="2" type="ORF">G4B88_011018</name>
</gene>
<comment type="caution">
    <text evidence="2">The sequence shown here is derived from an EMBL/GenBank/DDBJ whole genome shotgun (WGS) entry which is preliminary data.</text>
</comment>
<evidence type="ECO:0000313" key="3">
    <source>
        <dbReference type="Proteomes" id="UP000583929"/>
    </source>
</evidence>
<keyword evidence="3" id="KW-1185">Reference proteome</keyword>
<evidence type="ECO:0000313" key="2">
    <source>
        <dbReference type="EMBL" id="KAF4395554.1"/>
    </source>
</evidence>